<proteinExistence type="inferred from homology"/>
<dbReference type="GO" id="GO:0000027">
    <property type="term" value="P:ribosomal large subunit assembly"/>
    <property type="evidence" value="ECO:0007669"/>
    <property type="project" value="UniProtKB-UniRule"/>
</dbReference>
<name>A0A4D6MHM2_VIGUN</name>
<gene>
    <name evidence="7" type="ORF">DEO72_LG7g2227</name>
</gene>
<dbReference type="Pfam" id="PF07767">
    <property type="entry name" value="Nop53"/>
    <property type="match status" value="2"/>
</dbReference>
<organism evidence="7 8">
    <name type="scientific">Vigna unguiculata</name>
    <name type="common">Cowpea</name>
    <dbReference type="NCBI Taxonomy" id="3917"/>
    <lineage>
        <taxon>Eukaryota</taxon>
        <taxon>Viridiplantae</taxon>
        <taxon>Streptophyta</taxon>
        <taxon>Embryophyta</taxon>
        <taxon>Tracheophyta</taxon>
        <taxon>Spermatophyta</taxon>
        <taxon>Magnoliopsida</taxon>
        <taxon>eudicotyledons</taxon>
        <taxon>Gunneridae</taxon>
        <taxon>Pentapetalae</taxon>
        <taxon>rosids</taxon>
        <taxon>fabids</taxon>
        <taxon>Fabales</taxon>
        <taxon>Fabaceae</taxon>
        <taxon>Papilionoideae</taxon>
        <taxon>50 kb inversion clade</taxon>
        <taxon>NPAAA clade</taxon>
        <taxon>indigoferoid/millettioid clade</taxon>
        <taxon>Phaseoleae</taxon>
        <taxon>Vigna</taxon>
    </lineage>
</organism>
<comment type="function">
    <text evidence="5">May play a role in ribosome biogenesis.</text>
</comment>
<feature type="region of interest" description="Disordered" evidence="6">
    <location>
        <begin position="283"/>
        <end position="339"/>
    </location>
</feature>
<sequence length="438" mass="50301">MGKKAKGSRKGKKAWRANISTEEIEDFFEKSTKDALSGGSLQALSSNSIFYEDKSKDLAVKKKIEKHRERVLHCDSLLQKNQFVKPVPSSILKKCSKNRKTVPNVKVVNQDDNKDDSTMFDLWNDKGEDNKQVKKVSKPTLIPAVEVDPPGCSFNPSFESHQDTLASAVAEEMQKVYKKELGPEPVPLTVPGEAIAEEDMYFLDVDDGSDDDDSNLENEDDNEDAASEKKSIKKKRVTKVELNKRARRKEQLKKEAEAKKIKELSKEIDSIPDIIQEIEQEEEEKKKKHLRRKVAKQEMLKIRPPRIGKHNDDDDSNLENEDDNEDAASEKKSIKKKRVTKVELNKRARRKEQLKKEAEAKKIKELSKEIDSIPDIIQEIEQEEEEKKKKHLRRKVAKQEMLKIRPPRIGKHKFEPAPVQVLLSEEITGSIRKLKVDL</sequence>
<dbReference type="GO" id="GO:0005654">
    <property type="term" value="C:nucleoplasm"/>
    <property type="evidence" value="ECO:0007669"/>
    <property type="project" value="UniProtKB-SubCell"/>
</dbReference>
<dbReference type="GO" id="GO:0006364">
    <property type="term" value="P:rRNA processing"/>
    <property type="evidence" value="ECO:0007669"/>
    <property type="project" value="TreeGrafter"/>
</dbReference>
<dbReference type="InterPro" id="IPR011687">
    <property type="entry name" value="Nop53/GLTSCR2"/>
</dbReference>
<dbReference type="PANTHER" id="PTHR14211:SF7">
    <property type="entry name" value="RIBOSOME BIOGENESIS PROTEIN NOP53"/>
    <property type="match status" value="1"/>
</dbReference>
<evidence type="ECO:0000256" key="1">
    <source>
        <dbReference type="ARBA" id="ARBA00008838"/>
    </source>
</evidence>
<feature type="compositionally biased region" description="Acidic residues" evidence="6">
    <location>
        <begin position="313"/>
        <end position="327"/>
    </location>
</feature>
<evidence type="ECO:0000256" key="2">
    <source>
        <dbReference type="ARBA" id="ARBA00018339"/>
    </source>
</evidence>
<evidence type="ECO:0000256" key="5">
    <source>
        <dbReference type="PIRNR" id="PIRNR017302"/>
    </source>
</evidence>
<reference evidence="7 8" key="1">
    <citation type="submission" date="2019-04" db="EMBL/GenBank/DDBJ databases">
        <title>An improved genome assembly and genetic linkage map for asparagus bean, Vigna unguiculata ssp. sesquipedialis.</title>
        <authorList>
            <person name="Xia Q."/>
            <person name="Zhang R."/>
            <person name="Dong Y."/>
        </authorList>
    </citation>
    <scope>NUCLEOTIDE SEQUENCE [LARGE SCALE GENOMIC DNA]</scope>
    <source>
        <tissue evidence="7">Leaf</tissue>
    </source>
</reference>
<dbReference type="GO" id="GO:0008097">
    <property type="term" value="F:5S rRNA binding"/>
    <property type="evidence" value="ECO:0007669"/>
    <property type="project" value="TreeGrafter"/>
</dbReference>
<evidence type="ECO:0000256" key="4">
    <source>
        <dbReference type="ARBA" id="ARBA00023242"/>
    </source>
</evidence>
<feature type="region of interest" description="Disordered" evidence="6">
    <location>
        <begin position="204"/>
        <end position="233"/>
    </location>
</feature>
<feature type="compositionally biased region" description="Acidic residues" evidence="6">
    <location>
        <begin position="204"/>
        <end position="225"/>
    </location>
</feature>
<comment type="similarity">
    <text evidence="1 5">Belongs to the NOP53 family.</text>
</comment>
<dbReference type="PIRSF" id="PIRSF017302">
    <property type="entry name" value="Gltscr2"/>
    <property type="match status" value="1"/>
</dbReference>
<comment type="subcellular location">
    <subcellularLocation>
        <location evidence="5">Nucleus</location>
        <location evidence="5">Nucleolus</location>
    </subcellularLocation>
    <subcellularLocation>
        <location evidence="5">Nucleus</location>
        <location evidence="5">Nucleoplasm</location>
    </subcellularLocation>
</comment>
<feature type="region of interest" description="Disordered" evidence="6">
    <location>
        <begin position="391"/>
        <end position="411"/>
    </location>
</feature>
<evidence type="ECO:0000313" key="7">
    <source>
        <dbReference type="EMBL" id="QCE00936.1"/>
    </source>
</evidence>
<keyword evidence="3 5" id="KW-0690">Ribosome biogenesis</keyword>
<evidence type="ECO:0000256" key="6">
    <source>
        <dbReference type="SAM" id="MobiDB-lite"/>
    </source>
</evidence>
<dbReference type="AlphaFoldDB" id="A0A4D6MHM2"/>
<evidence type="ECO:0000313" key="8">
    <source>
        <dbReference type="Proteomes" id="UP000501690"/>
    </source>
</evidence>
<evidence type="ECO:0000256" key="3">
    <source>
        <dbReference type="ARBA" id="ARBA00022517"/>
    </source>
</evidence>
<dbReference type="EMBL" id="CP039351">
    <property type="protein sequence ID" value="QCE00936.1"/>
    <property type="molecule type" value="Genomic_DNA"/>
</dbReference>
<dbReference type="GO" id="GO:0005730">
    <property type="term" value="C:nucleolus"/>
    <property type="evidence" value="ECO:0007669"/>
    <property type="project" value="UniProtKB-SubCell"/>
</dbReference>
<dbReference type="Proteomes" id="UP000501690">
    <property type="component" value="Linkage Group LG7"/>
</dbReference>
<protein>
    <recommendedName>
        <fullName evidence="2 5">Ribosome biogenesis protein NOP53</fullName>
    </recommendedName>
</protein>
<dbReference type="PANTHER" id="PTHR14211">
    <property type="entry name" value="GLIOMA SUPPRESSOR CANDIDATE REGION GENE 2"/>
    <property type="match status" value="1"/>
</dbReference>
<accession>A0A4D6MHM2</accession>
<keyword evidence="4 5" id="KW-0539">Nucleus</keyword>
<keyword evidence="8" id="KW-1185">Reference proteome</keyword>